<sequence>MGEEPLLESHPARLGRKEAPDWLRRKFRPAPGAHNNAPPTRVEPDRRQQPRPGPLAAAGTTHADDDAPDQRVVSTSHGTRADCGTRCARYKV</sequence>
<keyword evidence="2" id="KW-1185">Reference proteome</keyword>
<proteinExistence type="predicted"/>
<protein>
    <submittedName>
        <fullName evidence="1">Uncharacterized protein</fullName>
    </submittedName>
</protein>
<reference evidence="1" key="1">
    <citation type="submission" date="2020-05" db="EMBL/GenBank/DDBJ databases">
        <title>Large-scale comparative analyses of tick genomes elucidate their genetic diversity and vector capacities.</title>
        <authorList>
            <person name="Jia N."/>
            <person name="Wang J."/>
            <person name="Shi W."/>
            <person name="Du L."/>
            <person name="Sun Y."/>
            <person name="Zhan W."/>
            <person name="Jiang J."/>
            <person name="Wang Q."/>
            <person name="Zhang B."/>
            <person name="Ji P."/>
            <person name="Sakyi L.B."/>
            <person name="Cui X."/>
            <person name="Yuan T."/>
            <person name="Jiang B."/>
            <person name="Yang W."/>
            <person name="Lam T.T.-Y."/>
            <person name="Chang Q."/>
            <person name="Ding S."/>
            <person name="Wang X."/>
            <person name="Zhu J."/>
            <person name="Ruan X."/>
            <person name="Zhao L."/>
            <person name="Wei J."/>
            <person name="Que T."/>
            <person name="Du C."/>
            <person name="Cheng J."/>
            <person name="Dai P."/>
            <person name="Han X."/>
            <person name="Huang E."/>
            <person name="Gao Y."/>
            <person name="Liu J."/>
            <person name="Shao H."/>
            <person name="Ye R."/>
            <person name="Li L."/>
            <person name="Wei W."/>
            <person name="Wang X."/>
            <person name="Wang C."/>
            <person name="Yang T."/>
            <person name="Huo Q."/>
            <person name="Li W."/>
            <person name="Guo W."/>
            <person name="Chen H."/>
            <person name="Zhou L."/>
            <person name="Ni X."/>
            <person name="Tian J."/>
            <person name="Zhou Y."/>
            <person name="Sheng Y."/>
            <person name="Liu T."/>
            <person name="Pan Y."/>
            <person name="Xia L."/>
            <person name="Li J."/>
            <person name="Zhao F."/>
            <person name="Cao W."/>
        </authorList>
    </citation>
    <scope>NUCLEOTIDE SEQUENCE</scope>
    <source>
        <strain evidence="1">Hyas-2018</strain>
    </source>
</reference>
<accession>A0ACB7TL04</accession>
<evidence type="ECO:0000313" key="2">
    <source>
        <dbReference type="Proteomes" id="UP000821845"/>
    </source>
</evidence>
<evidence type="ECO:0000313" key="1">
    <source>
        <dbReference type="EMBL" id="KAH6946829.1"/>
    </source>
</evidence>
<dbReference type="Proteomes" id="UP000821845">
    <property type="component" value="Chromosome 1"/>
</dbReference>
<name>A0ACB7TL04_HYAAI</name>
<organism evidence="1 2">
    <name type="scientific">Hyalomma asiaticum</name>
    <name type="common">Tick</name>
    <dbReference type="NCBI Taxonomy" id="266040"/>
    <lineage>
        <taxon>Eukaryota</taxon>
        <taxon>Metazoa</taxon>
        <taxon>Ecdysozoa</taxon>
        <taxon>Arthropoda</taxon>
        <taxon>Chelicerata</taxon>
        <taxon>Arachnida</taxon>
        <taxon>Acari</taxon>
        <taxon>Parasitiformes</taxon>
        <taxon>Ixodida</taxon>
        <taxon>Ixodoidea</taxon>
        <taxon>Ixodidae</taxon>
        <taxon>Hyalomminae</taxon>
        <taxon>Hyalomma</taxon>
    </lineage>
</organism>
<comment type="caution">
    <text evidence="1">The sequence shown here is derived from an EMBL/GenBank/DDBJ whole genome shotgun (WGS) entry which is preliminary data.</text>
</comment>
<dbReference type="EMBL" id="CM023481">
    <property type="protein sequence ID" value="KAH6946829.1"/>
    <property type="molecule type" value="Genomic_DNA"/>
</dbReference>
<gene>
    <name evidence="1" type="ORF">HPB50_015429</name>
</gene>